<evidence type="ECO:0000313" key="3">
    <source>
        <dbReference type="Proteomes" id="UP001165489"/>
    </source>
</evidence>
<reference evidence="2" key="1">
    <citation type="submission" date="2022-03" db="EMBL/GenBank/DDBJ databases">
        <title>De novo assembled genomes of Belliella spp. (Cyclobacteriaceae) strains.</title>
        <authorList>
            <person name="Szabo A."/>
            <person name="Korponai K."/>
            <person name="Felfoldi T."/>
        </authorList>
    </citation>
    <scope>NUCLEOTIDE SEQUENCE</scope>
    <source>
        <strain evidence="2">DSM 111904</strain>
    </source>
</reference>
<dbReference type="Proteomes" id="UP001165489">
    <property type="component" value="Unassembled WGS sequence"/>
</dbReference>
<organism evidence="2 3">
    <name type="scientific">Belliella filtrata</name>
    <dbReference type="NCBI Taxonomy" id="2923435"/>
    <lineage>
        <taxon>Bacteria</taxon>
        <taxon>Pseudomonadati</taxon>
        <taxon>Bacteroidota</taxon>
        <taxon>Cytophagia</taxon>
        <taxon>Cytophagales</taxon>
        <taxon>Cyclobacteriaceae</taxon>
        <taxon>Belliella</taxon>
    </lineage>
</organism>
<keyword evidence="3" id="KW-1185">Reference proteome</keyword>
<feature type="transmembrane region" description="Helical" evidence="1">
    <location>
        <begin position="12"/>
        <end position="32"/>
    </location>
</feature>
<gene>
    <name evidence="2" type="ORF">MM239_10980</name>
</gene>
<evidence type="ECO:0000313" key="2">
    <source>
        <dbReference type="EMBL" id="MCH7409919.1"/>
    </source>
</evidence>
<dbReference type="EMBL" id="JAKZGP010000026">
    <property type="protein sequence ID" value="MCH7409919.1"/>
    <property type="molecule type" value="Genomic_DNA"/>
</dbReference>
<proteinExistence type="predicted"/>
<keyword evidence="1" id="KW-1133">Transmembrane helix</keyword>
<keyword evidence="1" id="KW-0812">Transmembrane</keyword>
<protein>
    <submittedName>
        <fullName evidence="2">Uncharacterized protein</fullName>
    </submittedName>
</protein>
<name>A0ABS9V0J0_9BACT</name>
<evidence type="ECO:0000256" key="1">
    <source>
        <dbReference type="SAM" id="Phobius"/>
    </source>
</evidence>
<keyword evidence="1" id="KW-0472">Membrane</keyword>
<accession>A0ABS9V0J0</accession>
<dbReference type="RefSeq" id="WP_241348289.1">
    <property type="nucleotide sequence ID" value="NZ_JAKZGP010000026.1"/>
</dbReference>
<sequence length="95" mass="11239">MDNRFSKFKNWISSSFQLITIVLLVFSIIMILNQRQDINELKNQINSMGNTDDLSLNFYDIESKLDDIESKLYDVENNLIREIEDVKTTIMIWSD</sequence>
<comment type="caution">
    <text evidence="2">The sequence shown here is derived from an EMBL/GenBank/DDBJ whole genome shotgun (WGS) entry which is preliminary data.</text>
</comment>